<evidence type="ECO:0000256" key="8">
    <source>
        <dbReference type="ARBA" id="ARBA00023136"/>
    </source>
</evidence>
<dbReference type="FunFam" id="1.50.40.10:FF:000090">
    <property type="entry name" value="Folate transporter 1, chloroplastic"/>
    <property type="match status" value="1"/>
</dbReference>
<dbReference type="SUPFAM" id="SSF103506">
    <property type="entry name" value="Mitochondrial carrier"/>
    <property type="match status" value="1"/>
</dbReference>
<organism evidence="12 13">
    <name type="scientific">Dimargaris verticillata</name>
    <dbReference type="NCBI Taxonomy" id="2761393"/>
    <lineage>
        <taxon>Eukaryota</taxon>
        <taxon>Fungi</taxon>
        <taxon>Fungi incertae sedis</taxon>
        <taxon>Zoopagomycota</taxon>
        <taxon>Kickxellomycotina</taxon>
        <taxon>Dimargaritomycetes</taxon>
        <taxon>Dimargaritales</taxon>
        <taxon>Dimargaritaceae</taxon>
        <taxon>Dimargaris</taxon>
    </lineage>
</organism>
<dbReference type="InterPro" id="IPR044712">
    <property type="entry name" value="SLC25A32-like"/>
</dbReference>
<dbReference type="Proteomes" id="UP001151582">
    <property type="component" value="Unassembled WGS sequence"/>
</dbReference>
<dbReference type="GO" id="GO:0015215">
    <property type="term" value="F:nucleotide transmembrane transporter activity"/>
    <property type="evidence" value="ECO:0007669"/>
    <property type="project" value="UniProtKB-ARBA"/>
</dbReference>
<gene>
    <name evidence="12" type="primary">FLX1</name>
    <name evidence="12" type="ORF">H4R34_003668</name>
</gene>
<evidence type="ECO:0000256" key="3">
    <source>
        <dbReference type="ARBA" id="ARBA00022448"/>
    </source>
</evidence>
<comment type="subcellular location">
    <subcellularLocation>
        <location evidence="1">Mitochondrion membrane</location>
        <topology evidence="1">Multi-pass membrane protein</topology>
    </subcellularLocation>
</comment>
<feature type="repeat" description="Solcar" evidence="9">
    <location>
        <begin position="208"/>
        <end position="294"/>
    </location>
</feature>
<evidence type="ECO:0000256" key="10">
    <source>
        <dbReference type="RuleBase" id="RU000488"/>
    </source>
</evidence>
<evidence type="ECO:0000256" key="1">
    <source>
        <dbReference type="ARBA" id="ARBA00004225"/>
    </source>
</evidence>
<dbReference type="EMBL" id="JANBQB010000365">
    <property type="protein sequence ID" value="KAJ1977225.1"/>
    <property type="molecule type" value="Genomic_DNA"/>
</dbReference>
<evidence type="ECO:0000313" key="12">
    <source>
        <dbReference type="EMBL" id="KAJ1977225.1"/>
    </source>
</evidence>
<evidence type="ECO:0000256" key="9">
    <source>
        <dbReference type="PROSITE-ProRule" id="PRU00282"/>
    </source>
</evidence>
<evidence type="ECO:0000256" key="7">
    <source>
        <dbReference type="ARBA" id="ARBA00023128"/>
    </source>
</evidence>
<evidence type="ECO:0000256" key="6">
    <source>
        <dbReference type="ARBA" id="ARBA00022989"/>
    </source>
</evidence>
<feature type="compositionally biased region" description="Low complexity" evidence="11">
    <location>
        <begin position="1"/>
        <end position="10"/>
    </location>
</feature>
<keyword evidence="13" id="KW-1185">Reference proteome</keyword>
<evidence type="ECO:0000313" key="13">
    <source>
        <dbReference type="Proteomes" id="UP001151582"/>
    </source>
</evidence>
<comment type="caution">
    <text evidence="12">The sequence shown here is derived from an EMBL/GenBank/DDBJ whole genome shotgun (WGS) entry which is preliminary data.</text>
</comment>
<evidence type="ECO:0000256" key="5">
    <source>
        <dbReference type="ARBA" id="ARBA00022737"/>
    </source>
</evidence>
<keyword evidence="5" id="KW-0677">Repeat</keyword>
<evidence type="ECO:0000256" key="2">
    <source>
        <dbReference type="ARBA" id="ARBA00006375"/>
    </source>
</evidence>
<feature type="repeat" description="Solcar" evidence="9">
    <location>
        <begin position="107"/>
        <end position="194"/>
    </location>
</feature>
<keyword evidence="7" id="KW-0496">Mitochondrion</keyword>
<comment type="similarity">
    <text evidence="2 10">Belongs to the mitochondrial carrier (TC 2.A.29) family.</text>
</comment>
<dbReference type="PRINTS" id="PR00926">
    <property type="entry name" value="MITOCARRIER"/>
</dbReference>
<dbReference type="GO" id="GO:0031966">
    <property type="term" value="C:mitochondrial membrane"/>
    <property type="evidence" value="ECO:0007669"/>
    <property type="project" value="UniProtKB-SubCell"/>
</dbReference>
<dbReference type="PANTHER" id="PTHR45683">
    <property type="entry name" value="MITOCHONDRIAL NICOTINAMIDE ADENINE DINUCLEOTIDE TRANSPORTER 1-RELATED-RELATED"/>
    <property type="match status" value="1"/>
</dbReference>
<dbReference type="Pfam" id="PF00153">
    <property type="entry name" value="Mito_carr"/>
    <property type="match status" value="2"/>
</dbReference>
<proteinExistence type="inferred from homology"/>
<keyword evidence="3 10" id="KW-0813">Transport</keyword>
<dbReference type="PROSITE" id="PS50920">
    <property type="entry name" value="SOLCAR"/>
    <property type="match status" value="2"/>
</dbReference>
<keyword evidence="8 9" id="KW-0472">Membrane</keyword>
<sequence length="301" mass="32953">MTMTTSTAHSAPPPPSTTAKPSYFGSPALDHAAAGVGAACVSTSILHPLDLIKTRLQVDETRSKRTAQFFGRSLRAVQTVLYQDGWSGLYRGITSNLAGNTASWGLYFFCQHLVAAAEAGALTQLCTNPLWVVKTRMCTTSRAAQGAYRGLWDGLATIARQEGIRGLYRGLVPGLIGVSHGSLQFMAYEEMKKWRAKSHSNTNQLEPLGALEYMAMAASSKIFATVGTYPYQVVRTRLQNQVTALQYHGVMDTVTKVYRNESLMGFYKGLAPNVVRVLPGTCITFVIYETLIHYFQQHATP</sequence>
<keyword evidence="4 9" id="KW-0812">Transmembrane</keyword>
<name>A0A9W8E804_9FUNG</name>
<dbReference type="Gene3D" id="1.50.40.10">
    <property type="entry name" value="Mitochondrial carrier domain"/>
    <property type="match status" value="2"/>
</dbReference>
<protein>
    <submittedName>
        <fullName evidence="12">Mitochondrial FAD carrier protein flx1</fullName>
    </submittedName>
</protein>
<dbReference type="InterPro" id="IPR023395">
    <property type="entry name" value="MCP_dom_sf"/>
</dbReference>
<dbReference type="AlphaFoldDB" id="A0A9W8E804"/>
<keyword evidence="6" id="KW-1133">Transmembrane helix</keyword>
<dbReference type="InterPro" id="IPR002067">
    <property type="entry name" value="MCP"/>
</dbReference>
<feature type="region of interest" description="Disordered" evidence="11">
    <location>
        <begin position="1"/>
        <end position="22"/>
    </location>
</feature>
<dbReference type="OrthoDB" id="428293at2759"/>
<accession>A0A9W8E804</accession>
<evidence type="ECO:0000256" key="4">
    <source>
        <dbReference type="ARBA" id="ARBA00022692"/>
    </source>
</evidence>
<reference evidence="12" key="1">
    <citation type="submission" date="2022-07" db="EMBL/GenBank/DDBJ databases">
        <title>Phylogenomic reconstructions and comparative analyses of Kickxellomycotina fungi.</title>
        <authorList>
            <person name="Reynolds N.K."/>
            <person name="Stajich J.E."/>
            <person name="Barry K."/>
            <person name="Grigoriev I.V."/>
            <person name="Crous P."/>
            <person name="Smith M.E."/>
        </authorList>
    </citation>
    <scope>NUCLEOTIDE SEQUENCE</scope>
    <source>
        <strain evidence="12">RSA 567</strain>
    </source>
</reference>
<evidence type="ECO:0000256" key="11">
    <source>
        <dbReference type="SAM" id="MobiDB-lite"/>
    </source>
</evidence>
<dbReference type="InterPro" id="IPR018108">
    <property type="entry name" value="MCP_transmembrane"/>
</dbReference>